<organism evidence="1">
    <name type="scientific">Anguilla anguilla</name>
    <name type="common">European freshwater eel</name>
    <name type="synonym">Muraena anguilla</name>
    <dbReference type="NCBI Taxonomy" id="7936"/>
    <lineage>
        <taxon>Eukaryota</taxon>
        <taxon>Metazoa</taxon>
        <taxon>Chordata</taxon>
        <taxon>Craniata</taxon>
        <taxon>Vertebrata</taxon>
        <taxon>Euteleostomi</taxon>
        <taxon>Actinopterygii</taxon>
        <taxon>Neopterygii</taxon>
        <taxon>Teleostei</taxon>
        <taxon>Anguilliformes</taxon>
        <taxon>Anguillidae</taxon>
        <taxon>Anguilla</taxon>
    </lineage>
</organism>
<reference evidence="1" key="1">
    <citation type="submission" date="2014-11" db="EMBL/GenBank/DDBJ databases">
        <authorList>
            <person name="Amaro Gonzalez C."/>
        </authorList>
    </citation>
    <scope>NUCLEOTIDE SEQUENCE</scope>
</reference>
<sequence length="50" mass="5855">MVGLMVALEERLWGDKNQVVSSSWGHECAQQILWRSSHYFSRYGDNKLKI</sequence>
<accession>A0A0E9XH08</accession>
<name>A0A0E9XH08_ANGAN</name>
<proteinExistence type="predicted"/>
<protein>
    <submittedName>
        <fullName evidence="1">Uncharacterized protein</fullName>
    </submittedName>
</protein>
<dbReference type="AlphaFoldDB" id="A0A0E9XH08"/>
<reference evidence="1" key="2">
    <citation type="journal article" date="2015" name="Fish Shellfish Immunol.">
        <title>Early steps in the European eel (Anguilla anguilla)-Vibrio vulnificus interaction in the gills: Role of the RtxA13 toxin.</title>
        <authorList>
            <person name="Callol A."/>
            <person name="Pajuelo D."/>
            <person name="Ebbesson L."/>
            <person name="Teles M."/>
            <person name="MacKenzie S."/>
            <person name="Amaro C."/>
        </authorList>
    </citation>
    <scope>NUCLEOTIDE SEQUENCE</scope>
</reference>
<evidence type="ECO:0000313" key="1">
    <source>
        <dbReference type="EMBL" id="JAI00974.1"/>
    </source>
</evidence>
<dbReference type="EMBL" id="GBXM01007604">
    <property type="protein sequence ID" value="JAI00974.1"/>
    <property type="molecule type" value="Transcribed_RNA"/>
</dbReference>